<dbReference type="SMART" id="SM00479">
    <property type="entry name" value="EXOIII"/>
    <property type="match status" value="1"/>
</dbReference>
<evidence type="ECO:0000256" key="1">
    <source>
        <dbReference type="ARBA" id="ARBA00022722"/>
    </source>
</evidence>
<evidence type="ECO:0000313" key="6">
    <source>
        <dbReference type="EMBL" id="PJJ30391.1"/>
    </source>
</evidence>
<dbReference type="OrthoDB" id="159416at2"/>
<dbReference type="InterPro" id="IPR047201">
    <property type="entry name" value="ERI-1_3'hExo-like"/>
</dbReference>
<evidence type="ECO:0000259" key="5">
    <source>
        <dbReference type="SMART" id="SM00479"/>
    </source>
</evidence>
<dbReference type="GO" id="GO:0000175">
    <property type="term" value="F:3'-5'-RNA exonuclease activity"/>
    <property type="evidence" value="ECO:0007669"/>
    <property type="project" value="InterPro"/>
</dbReference>
<dbReference type="InterPro" id="IPR013520">
    <property type="entry name" value="Ribonucl_H"/>
</dbReference>
<evidence type="ECO:0000256" key="4">
    <source>
        <dbReference type="SAM" id="MobiDB-lite"/>
    </source>
</evidence>
<proteinExistence type="predicted"/>
<dbReference type="GO" id="GO:0003676">
    <property type="term" value="F:nucleic acid binding"/>
    <property type="evidence" value="ECO:0007669"/>
    <property type="project" value="InterPro"/>
</dbReference>
<dbReference type="InterPro" id="IPR036397">
    <property type="entry name" value="RNaseH_sf"/>
</dbReference>
<dbReference type="PANTHER" id="PTHR23044:SF61">
    <property type="entry name" value="3'-5' EXORIBONUCLEASE 1-RELATED"/>
    <property type="match status" value="1"/>
</dbReference>
<dbReference type="InterPro" id="IPR051274">
    <property type="entry name" value="3-5_Exoribonuclease"/>
</dbReference>
<keyword evidence="1" id="KW-0540">Nuclease</keyword>
<dbReference type="SUPFAM" id="SSF53098">
    <property type="entry name" value="Ribonuclease H-like"/>
    <property type="match status" value="1"/>
</dbReference>
<evidence type="ECO:0000256" key="3">
    <source>
        <dbReference type="ARBA" id="ARBA00022839"/>
    </source>
</evidence>
<keyword evidence="3 6" id="KW-0269">Exonuclease</keyword>
<dbReference type="PANTHER" id="PTHR23044">
    <property type="entry name" value="3'-5' EXONUCLEASE ERI1-RELATED"/>
    <property type="match status" value="1"/>
</dbReference>
<name>A0A2M8ZAB4_9FIRM</name>
<dbReference type="InterPro" id="IPR012337">
    <property type="entry name" value="RNaseH-like_sf"/>
</dbReference>
<dbReference type="Proteomes" id="UP000231092">
    <property type="component" value="Unassembled WGS sequence"/>
</dbReference>
<dbReference type="AlphaFoldDB" id="A0A2M8ZAB4"/>
<sequence>MKNYIVLDLEWNQSAGGKEETVEHLPFEIIEIGAVKLNEALEEVGEFKRLIRPRIYPELHEKILEVTHMDQKTLMEEGCDFEEAVKEFLMWCGEEAMFCTWGSMDLTELQRNIAFYGILNPFPKPFLYYDVQKLYSLLYGDGKDRQSLDIAVLELQIMEERPFHRALDDAHYTGRVMNQMDFNKVREYLSTDYYRLPENEEEEVYLVFPGYSKYISRPFETKQDAIEDKTVTDLICCKCNRMLRKKIRWFSVNQKFYTALGLCPEHGNVKGKIRMRRSDDGRVYVVKTMRLVGEEDVREIYEKKEETKKKRVQKTKTSKQNKKKGDSPLS</sequence>
<dbReference type="EMBL" id="PGET01000001">
    <property type="protein sequence ID" value="PJJ30391.1"/>
    <property type="molecule type" value="Genomic_DNA"/>
</dbReference>
<feature type="region of interest" description="Disordered" evidence="4">
    <location>
        <begin position="304"/>
        <end position="330"/>
    </location>
</feature>
<dbReference type="Gene3D" id="3.30.420.10">
    <property type="entry name" value="Ribonuclease H-like superfamily/Ribonuclease H"/>
    <property type="match status" value="1"/>
</dbReference>
<dbReference type="CDD" id="cd06133">
    <property type="entry name" value="ERI-1_3'hExo_like"/>
    <property type="match status" value="1"/>
</dbReference>
<dbReference type="RefSeq" id="WP_100306650.1">
    <property type="nucleotide sequence ID" value="NZ_PGET01000001.1"/>
</dbReference>
<evidence type="ECO:0000313" key="7">
    <source>
        <dbReference type="Proteomes" id="UP000231092"/>
    </source>
</evidence>
<protein>
    <submittedName>
        <fullName evidence="6">Inhibitor of KinA sporulation pathway (Predicted exonuclease)</fullName>
    </submittedName>
</protein>
<comment type="caution">
    <text evidence="6">The sequence shown here is derived from an EMBL/GenBank/DDBJ whole genome shotgun (WGS) entry which is preliminary data.</text>
</comment>
<accession>A0A2M8ZAB4</accession>
<dbReference type="Pfam" id="PF00929">
    <property type="entry name" value="RNase_T"/>
    <property type="match status" value="1"/>
</dbReference>
<keyword evidence="2" id="KW-0378">Hydrolase</keyword>
<feature type="domain" description="Exonuclease" evidence="5">
    <location>
        <begin position="3"/>
        <end position="186"/>
    </location>
</feature>
<evidence type="ECO:0000256" key="2">
    <source>
        <dbReference type="ARBA" id="ARBA00022801"/>
    </source>
</evidence>
<feature type="compositionally biased region" description="Basic residues" evidence="4">
    <location>
        <begin position="309"/>
        <end position="322"/>
    </location>
</feature>
<gene>
    <name evidence="6" type="ORF">H171_3994</name>
</gene>
<organism evidence="6 7">
    <name type="scientific">[Clostridium] celerecrescens 18A</name>
    <dbReference type="NCBI Taxonomy" id="1286362"/>
    <lineage>
        <taxon>Bacteria</taxon>
        <taxon>Bacillati</taxon>
        <taxon>Bacillota</taxon>
        <taxon>Clostridia</taxon>
        <taxon>Lachnospirales</taxon>
        <taxon>Lachnospiraceae</taxon>
        <taxon>Lacrimispora</taxon>
    </lineage>
</organism>
<reference evidence="6 7" key="1">
    <citation type="submission" date="2017-11" db="EMBL/GenBank/DDBJ databases">
        <title>Understudied soil microbes with underappreciated capabilities: Untangling the Clostridium saccharolyticum group.</title>
        <authorList>
            <person name="Leschine S."/>
        </authorList>
    </citation>
    <scope>NUCLEOTIDE SEQUENCE [LARGE SCALE GENOMIC DNA]</scope>
    <source>
        <strain evidence="6 7">18A</strain>
    </source>
</reference>